<dbReference type="AlphaFoldDB" id="R4RYC5"/>
<gene>
    <name evidence="1" type="ORF">SLY_1003</name>
</gene>
<dbReference type="EMBL" id="CP002548">
    <property type="protein sequence ID" value="AGL90917.1"/>
    <property type="molecule type" value="Genomic_DNA"/>
</dbReference>
<evidence type="ECO:0000313" key="1">
    <source>
        <dbReference type="EMBL" id="AGL90917.1"/>
    </source>
</evidence>
<evidence type="ECO:0000313" key="2">
    <source>
        <dbReference type="Proteomes" id="UP000013941"/>
    </source>
</evidence>
<dbReference type="Proteomes" id="UP000013941">
    <property type="component" value="Chromosome"/>
</dbReference>
<organism evidence="1 2">
    <name type="scientific">Strawberry lethal yellows phytoplasma (CPA) str. NZSb11</name>
    <dbReference type="NCBI Taxonomy" id="980422"/>
    <lineage>
        <taxon>Bacteria</taxon>
        <taxon>Bacillati</taxon>
        <taxon>Mycoplasmatota</taxon>
        <taxon>Mollicutes</taxon>
        <taxon>Acholeplasmatales</taxon>
        <taxon>Acholeplasmataceae</taxon>
        <taxon>Candidatus Phytoplasma</taxon>
        <taxon>16SrXII (Stolbur group)</taxon>
    </lineage>
</organism>
<reference evidence="1 2" key="1">
    <citation type="journal article" date="2013" name="BMC Genomics">
        <title>Comparison of the complete genome sequence of two closely related isolates of 'Candidatus Phytoplasma australiense' reveals genome plasticity.</title>
        <authorList>
            <person name="Andersen M.T."/>
            <person name="Liefting L.W."/>
            <person name="Havukkala I."/>
            <person name="Beever R.E."/>
        </authorList>
    </citation>
    <scope>NUCLEOTIDE SEQUENCE [LARGE SCALE GENOMIC DNA]</scope>
    <source>
        <strain evidence="1 2">NZSb11</strain>
    </source>
</reference>
<dbReference type="KEGG" id="nzs:SLY_1003"/>
<accession>R4RYC5</accession>
<protein>
    <submittedName>
        <fullName evidence="1">Uncharacterized protein</fullName>
    </submittedName>
</protein>
<dbReference type="HOGENOM" id="CLU_3398769_0_0_14"/>
<proteinExistence type="predicted"/>
<name>R4RYC5_PHYAS</name>
<sequence>MGCIFLHNNAKIIDLKNFINYKKINIQNITS</sequence>
<keyword evidence="2" id="KW-1185">Reference proteome</keyword>